<keyword evidence="2" id="KW-1185">Reference proteome</keyword>
<dbReference type="EMBL" id="AAOG01000001">
    <property type="protein sequence ID" value="EAR13748.1"/>
    <property type="molecule type" value="Genomic_DNA"/>
</dbReference>
<dbReference type="HOGENOM" id="CLU_2370425_0_0_10"/>
<gene>
    <name evidence="1" type="ORF">PI23P_04602</name>
</gene>
<dbReference type="RefSeq" id="WP_004569546.1">
    <property type="nucleotide sequence ID" value="NZ_CH724148.1"/>
</dbReference>
<reference evidence="1 2" key="1">
    <citation type="submission" date="2006-02" db="EMBL/GenBank/DDBJ databases">
        <authorList>
            <person name="Murray A."/>
            <person name="Staley J."/>
            <person name="Ferriera S."/>
            <person name="Johnson J."/>
            <person name="Kravitz S."/>
            <person name="Halpern A."/>
            <person name="Remington K."/>
            <person name="Beeson K."/>
            <person name="Tran B."/>
            <person name="Rogers Y.-H."/>
            <person name="Friedman R."/>
            <person name="Venter J.C."/>
        </authorList>
    </citation>
    <scope>NUCLEOTIDE SEQUENCE [LARGE SCALE GENOMIC DNA]</scope>
    <source>
        <strain evidence="1 2">23-P</strain>
    </source>
</reference>
<name>A4BXQ7_9FLAO</name>
<protein>
    <submittedName>
        <fullName evidence="1">Uncharacterized protein</fullName>
    </submittedName>
</protein>
<evidence type="ECO:0000313" key="1">
    <source>
        <dbReference type="EMBL" id="EAR13748.1"/>
    </source>
</evidence>
<sequence>MKQFLKKIEWKTRHWNFEFALFNIYFPTEFRVWGFELFKIRCHLKDFSLLKLQWRLPNGAERTQVQFFWDLFFTQNYLEKRAIEKAEAKLWSNKK</sequence>
<organism evidence="1 2">
    <name type="scientific">Polaribacter irgensii 23-P</name>
    <dbReference type="NCBI Taxonomy" id="313594"/>
    <lineage>
        <taxon>Bacteria</taxon>
        <taxon>Pseudomonadati</taxon>
        <taxon>Bacteroidota</taxon>
        <taxon>Flavobacteriia</taxon>
        <taxon>Flavobacteriales</taxon>
        <taxon>Flavobacteriaceae</taxon>
    </lineage>
</organism>
<comment type="caution">
    <text evidence="1">The sequence shown here is derived from an EMBL/GenBank/DDBJ whole genome shotgun (WGS) entry which is preliminary data.</text>
</comment>
<dbReference type="Proteomes" id="UP000003053">
    <property type="component" value="Unassembled WGS sequence"/>
</dbReference>
<evidence type="ECO:0000313" key="2">
    <source>
        <dbReference type="Proteomes" id="UP000003053"/>
    </source>
</evidence>
<proteinExistence type="predicted"/>
<dbReference type="STRING" id="313594.PI23P_04602"/>
<dbReference type="AlphaFoldDB" id="A4BXQ7"/>
<accession>A4BXQ7</accession>